<sequence>MPPSCPVLQDVTTINYTLEWPQLEKPSNTTFAGTPQIDICRCGSLNKHDVGHVYERYRCSRPEIRFSTPDEELWVLQAPLGQVNLLRPANNDEIQRRREIHATAEPSAYKGKNILLLSGPCPRGRYQALATLQYLKSLPPLARQNINSLSLLIQPYEEDCSPSACGRAYLDLTHYIIEALPNFRTLCLNIWGE</sequence>
<dbReference type="AlphaFoldDB" id="A0A6A7A4B6"/>
<keyword evidence="2" id="KW-1185">Reference proteome</keyword>
<organism evidence="1 2">
    <name type="scientific">Ophiobolus disseminans</name>
    <dbReference type="NCBI Taxonomy" id="1469910"/>
    <lineage>
        <taxon>Eukaryota</taxon>
        <taxon>Fungi</taxon>
        <taxon>Dikarya</taxon>
        <taxon>Ascomycota</taxon>
        <taxon>Pezizomycotina</taxon>
        <taxon>Dothideomycetes</taxon>
        <taxon>Pleosporomycetidae</taxon>
        <taxon>Pleosporales</taxon>
        <taxon>Pleosporineae</taxon>
        <taxon>Phaeosphaeriaceae</taxon>
        <taxon>Ophiobolus</taxon>
    </lineage>
</organism>
<feature type="non-terminal residue" evidence="1">
    <location>
        <position position="193"/>
    </location>
</feature>
<name>A0A6A7A4B6_9PLEO</name>
<reference evidence="1" key="1">
    <citation type="journal article" date="2020" name="Stud. Mycol.">
        <title>101 Dothideomycetes genomes: a test case for predicting lifestyles and emergence of pathogens.</title>
        <authorList>
            <person name="Haridas S."/>
            <person name="Albert R."/>
            <person name="Binder M."/>
            <person name="Bloem J."/>
            <person name="Labutti K."/>
            <person name="Salamov A."/>
            <person name="Andreopoulos B."/>
            <person name="Baker S."/>
            <person name="Barry K."/>
            <person name="Bills G."/>
            <person name="Bluhm B."/>
            <person name="Cannon C."/>
            <person name="Castanera R."/>
            <person name="Culley D."/>
            <person name="Daum C."/>
            <person name="Ezra D."/>
            <person name="Gonzalez J."/>
            <person name="Henrissat B."/>
            <person name="Kuo A."/>
            <person name="Liang C."/>
            <person name="Lipzen A."/>
            <person name="Lutzoni F."/>
            <person name="Magnuson J."/>
            <person name="Mondo S."/>
            <person name="Nolan M."/>
            <person name="Ohm R."/>
            <person name="Pangilinan J."/>
            <person name="Park H.-J."/>
            <person name="Ramirez L."/>
            <person name="Alfaro M."/>
            <person name="Sun H."/>
            <person name="Tritt A."/>
            <person name="Yoshinaga Y."/>
            <person name="Zwiers L.-H."/>
            <person name="Turgeon B."/>
            <person name="Goodwin S."/>
            <person name="Spatafora J."/>
            <person name="Crous P."/>
            <person name="Grigoriev I."/>
        </authorList>
    </citation>
    <scope>NUCLEOTIDE SEQUENCE</scope>
    <source>
        <strain evidence="1">CBS 113818</strain>
    </source>
</reference>
<accession>A0A6A7A4B6</accession>
<dbReference type="Proteomes" id="UP000799424">
    <property type="component" value="Unassembled WGS sequence"/>
</dbReference>
<protein>
    <submittedName>
        <fullName evidence="1">Uncharacterized protein</fullName>
    </submittedName>
</protein>
<gene>
    <name evidence="1" type="ORF">CC86DRAFT_290986</name>
</gene>
<evidence type="ECO:0000313" key="2">
    <source>
        <dbReference type="Proteomes" id="UP000799424"/>
    </source>
</evidence>
<evidence type="ECO:0000313" key="1">
    <source>
        <dbReference type="EMBL" id="KAF2827517.1"/>
    </source>
</evidence>
<dbReference type="OrthoDB" id="3750348at2759"/>
<proteinExistence type="predicted"/>
<dbReference type="EMBL" id="MU006224">
    <property type="protein sequence ID" value="KAF2827517.1"/>
    <property type="molecule type" value="Genomic_DNA"/>
</dbReference>